<keyword evidence="2" id="KW-1185">Reference proteome</keyword>
<sequence>MILINEILYADGEELILRTVDADKRLYGMHSTLRGRIVKPTFCHIFKFKNGATYTVAVTKDEDYVVVDYNGITSDLAPEQETFYSNLIIKNSRCNCYNLSGTSCIYCNGLKQISNPYAMKLLDQIWKG</sequence>
<organism evidence="1 2">
    <name type="scientific">Pontibacter virosus</name>
    <dbReference type="NCBI Taxonomy" id="1765052"/>
    <lineage>
        <taxon>Bacteria</taxon>
        <taxon>Pseudomonadati</taxon>
        <taxon>Bacteroidota</taxon>
        <taxon>Cytophagia</taxon>
        <taxon>Cytophagales</taxon>
        <taxon>Hymenobacteraceae</taxon>
        <taxon>Pontibacter</taxon>
    </lineage>
</organism>
<accession>A0A2U1B3A8</accession>
<dbReference type="AlphaFoldDB" id="A0A2U1B3A8"/>
<dbReference type="Proteomes" id="UP000245466">
    <property type="component" value="Unassembled WGS sequence"/>
</dbReference>
<dbReference type="OrthoDB" id="854917at2"/>
<proteinExistence type="predicted"/>
<name>A0A2U1B3A8_9BACT</name>
<comment type="caution">
    <text evidence="1">The sequence shown here is derived from an EMBL/GenBank/DDBJ whole genome shotgun (WGS) entry which is preliminary data.</text>
</comment>
<evidence type="ECO:0000313" key="1">
    <source>
        <dbReference type="EMBL" id="PVY43159.1"/>
    </source>
</evidence>
<dbReference type="EMBL" id="QEKI01000002">
    <property type="protein sequence ID" value="PVY43159.1"/>
    <property type="molecule type" value="Genomic_DNA"/>
</dbReference>
<protein>
    <submittedName>
        <fullName evidence="1">Uncharacterized protein</fullName>
    </submittedName>
</protein>
<gene>
    <name evidence="1" type="ORF">C8E01_102336</name>
</gene>
<evidence type="ECO:0000313" key="2">
    <source>
        <dbReference type="Proteomes" id="UP000245466"/>
    </source>
</evidence>
<reference evidence="1 2" key="1">
    <citation type="submission" date="2018-04" db="EMBL/GenBank/DDBJ databases">
        <title>Genomic Encyclopedia of Type Strains, Phase IV (KMG-IV): sequencing the most valuable type-strain genomes for metagenomic binning, comparative biology and taxonomic classification.</title>
        <authorList>
            <person name="Goeker M."/>
        </authorList>
    </citation>
    <scope>NUCLEOTIDE SEQUENCE [LARGE SCALE GENOMIC DNA]</scope>
    <source>
        <strain evidence="1 2">DSM 100231</strain>
    </source>
</reference>
<dbReference type="RefSeq" id="WP_116542188.1">
    <property type="nucleotide sequence ID" value="NZ_QEKI01000002.1"/>
</dbReference>